<sequence>MPAAARCAALLACLGAPAAADQPVWDNFNGSLAATKFADVATFTPETVARLERAWEFHTGDVSDGSGERPATVWSATPIYANGTLYLGTPFYRIIALDPATGRERWSYDSQSTLEALTQPALKNRGVAYWESGRDGPCEKRVLLGTMDAELHAVDADTGQPCEEFGEGGVLNVNQWNDVNDVFPFSLLQPPTVVGDTIFIGWSGMDWEYAVAPPGNLMAVDARTGELLWDTGFIPPELIPVTGTANIWSSMSADPELGLIYVPISSPEPNYWGGNRLEGVPLATSVTAVDMETGEVAWSRQLIDHDIWDYDTPAAPVLIDIERDGQTVPALVQTTKQGFLFVLDRRTGEPVFPIEQRPVPASDAEGEVAAETQPFVLHPPPTNDPFEMPDTWWLADLLSGGQCSREREAYRYEGIFTPPSEQGTLLYPGTAGANNWGGAAVDPRTGILYINSMHVVQVIRLIPRDEYQGLMSGGGEIEGGNEEGYHPQEGSPYGIHLTEWRTGLGLPCWEPPYGTFSAYDLRTGERLYEVPFGLAQMWGFHGLRDWGSPTLGGPVATAGGVIFIGASMDARVRALDAATGEELWSDLVEAPAVAIPAVYTHEGVDYVAFVAGGNSILKPEVADQVVAYRLGLAD</sequence>
<dbReference type="InterPro" id="IPR018391">
    <property type="entry name" value="PQQ_b-propeller_rpt"/>
</dbReference>
<dbReference type="SUPFAM" id="SSF50998">
    <property type="entry name" value="Quinoprotein alcohol dehydrogenase-like"/>
    <property type="match status" value="1"/>
</dbReference>
<dbReference type="InterPro" id="IPR002372">
    <property type="entry name" value="PQQ_rpt_dom"/>
</dbReference>
<evidence type="ECO:0000313" key="7">
    <source>
        <dbReference type="Proteomes" id="UP001596056"/>
    </source>
</evidence>
<keyword evidence="4" id="KW-0732">Signal</keyword>
<dbReference type="SMART" id="SM00564">
    <property type="entry name" value="PQQ"/>
    <property type="match status" value="5"/>
</dbReference>
<comment type="caution">
    <text evidence="6">The sequence shown here is derived from an EMBL/GenBank/DDBJ whole genome shotgun (WGS) entry which is preliminary data.</text>
</comment>
<dbReference type="Pfam" id="PF01011">
    <property type="entry name" value="PQQ"/>
    <property type="match status" value="1"/>
</dbReference>
<dbReference type="CDD" id="cd10280">
    <property type="entry name" value="PQQ_mGDH"/>
    <property type="match status" value="1"/>
</dbReference>
<feature type="chain" id="PRO_5046674752" evidence="4">
    <location>
        <begin position="19"/>
        <end position="634"/>
    </location>
</feature>
<evidence type="ECO:0000256" key="1">
    <source>
        <dbReference type="ARBA" id="ARBA00001931"/>
    </source>
</evidence>
<dbReference type="Gene3D" id="2.140.10.10">
    <property type="entry name" value="Quinoprotein alcohol dehydrogenase-like superfamily"/>
    <property type="match status" value="1"/>
</dbReference>
<keyword evidence="7" id="KW-1185">Reference proteome</keyword>
<evidence type="ECO:0000313" key="6">
    <source>
        <dbReference type="EMBL" id="MFC5566591.1"/>
    </source>
</evidence>
<dbReference type="PANTHER" id="PTHR32303">
    <property type="entry name" value="QUINOPROTEIN ALCOHOL DEHYDROGENASE (CYTOCHROME C)"/>
    <property type="match status" value="1"/>
</dbReference>
<feature type="signal peptide" evidence="4">
    <location>
        <begin position="1"/>
        <end position="18"/>
    </location>
</feature>
<keyword evidence="3" id="KW-0560">Oxidoreductase</keyword>
<reference evidence="7" key="1">
    <citation type="journal article" date="2019" name="Int. J. Syst. Evol. Microbiol.">
        <title>The Global Catalogue of Microorganisms (GCM) 10K type strain sequencing project: providing services to taxonomists for standard genome sequencing and annotation.</title>
        <authorList>
            <consortium name="The Broad Institute Genomics Platform"/>
            <consortium name="The Broad Institute Genome Sequencing Center for Infectious Disease"/>
            <person name="Wu L."/>
            <person name="Ma J."/>
        </authorList>
    </citation>
    <scope>NUCLEOTIDE SEQUENCE [LARGE SCALE GENOMIC DNA]</scope>
    <source>
        <strain evidence="7">KACC 11588</strain>
    </source>
</reference>
<comment type="similarity">
    <text evidence="2">Belongs to the bacterial PQQ dehydrogenase family.</text>
</comment>
<evidence type="ECO:0000256" key="4">
    <source>
        <dbReference type="SAM" id="SignalP"/>
    </source>
</evidence>
<feature type="domain" description="Pyrrolo-quinoline quinone repeat" evidence="5">
    <location>
        <begin position="25"/>
        <end position="607"/>
    </location>
</feature>
<gene>
    <name evidence="6" type="ORF">ACFPOC_09190</name>
</gene>
<dbReference type="PANTHER" id="PTHR32303:SF4">
    <property type="entry name" value="QUINOPROTEIN GLUCOSE DEHYDROGENASE"/>
    <property type="match status" value="1"/>
</dbReference>
<dbReference type="Proteomes" id="UP001596056">
    <property type="component" value="Unassembled WGS sequence"/>
</dbReference>
<dbReference type="EMBL" id="JBHSNA010000006">
    <property type="protein sequence ID" value="MFC5566591.1"/>
    <property type="molecule type" value="Genomic_DNA"/>
</dbReference>
<evidence type="ECO:0000259" key="5">
    <source>
        <dbReference type="Pfam" id="PF01011"/>
    </source>
</evidence>
<name>A0ABW0SCE4_9RHOB</name>
<accession>A0ABW0SCE4</accession>
<evidence type="ECO:0000256" key="3">
    <source>
        <dbReference type="ARBA" id="ARBA00023002"/>
    </source>
</evidence>
<protein>
    <submittedName>
        <fullName evidence="6">Pyrroloquinoline quinone-dependent dehydrogenase</fullName>
    </submittedName>
</protein>
<evidence type="ECO:0000256" key="2">
    <source>
        <dbReference type="ARBA" id="ARBA00008156"/>
    </source>
</evidence>
<proteinExistence type="inferred from homology"/>
<organism evidence="6 7">
    <name type="scientific">Rubellimicrobium aerolatum</name>
    <dbReference type="NCBI Taxonomy" id="490979"/>
    <lineage>
        <taxon>Bacteria</taxon>
        <taxon>Pseudomonadati</taxon>
        <taxon>Pseudomonadota</taxon>
        <taxon>Alphaproteobacteria</taxon>
        <taxon>Rhodobacterales</taxon>
        <taxon>Roseobacteraceae</taxon>
        <taxon>Rubellimicrobium</taxon>
    </lineage>
</organism>
<dbReference type="RefSeq" id="WP_209840667.1">
    <property type="nucleotide sequence ID" value="NZ_JAGGJP010000008.1"/>
</dbReference>
<dbReference type="InterPro" id="IPR017511">
    <property type="entry name" value="PQQ_mDH"/>
</dbReference>
<comment type="cofactor">
    <cofactor evidence="1">
        <name>pyrroloquinoline quinone</name>
        <dbReference type="ChEBI" id="CHEBI:58442"/>
    </cofactor>
</comment>
<dbReference type="InterPro" id="IPR011047">
    <property type="entry name" value="Quinoprotein_ADH-like_sf"/>
</dbReference>